<organism evidence="5 6">
    <name type="scientific">Nocardioides panacisoli</name>
    <dbReference type="NCBI Taxonomy" id="627624"/>
    <lineage>
        <taxon>Bacteria</taxon>
        <taxon>Bacillati</taxon>
        <taxon>Actinomycetota</taxon>
        <taxon>Actinomycetes</taxon>
        <taxon>Propionibacteriales</taxon>
        <taxon>Nocardioidaceae</taxon>
        <taxon>Nocardioides</taxon>
    </lineage>
</organism>
<sequence>MASLRWLLERPEFGLRMVVGDATDEPLTWAHAIDALDPTQWLAGGELVLTTGLRLPRSLREQRAYVERLAAAGIAGLGFGVGVRYDEIPPSIVDECARHGLPLLEVPVGTAFIAVTQAVARRLSEEQVEELQRVLSYQRDITRAAVRGGLRGAANLLARELTVEVVVLDEYGAVMAASTRRAALLDRVQEEYRRLVAAARPGTVAVDIDEGTLEMQMIQGRSGVCGWLAVVQRTPPTHTDRLLLNQAAGLMTLQLDWPAELIAAYHALGGTLLALLLDARANTSGLERHLHHFGFDPRDGVVLALATSDRRRARVEDVVAAHLEATKRPHVVARVDAGVAVLLLRRDADALVDQLVEELGSAGVPGVTWGVSGELDQFAIASGLGPAELAADAARRAGRPVGRFAELALGPVLADENVRARVWSMAAPAIEALERDAGPRDGDLLGSLEAFLHHNGSWEAASKALGVHRHTLKARMARVEEITGLPLDVAETRALLLLALMSEPFR</sequence>
<feature type="domain" description="CdaR GGDEF-like" evidence="4">
    <location>
        <begin position="283"/>
        <end position="375"/>
    </location>
</feature>
<evidence type="ECO:0000259" key="3">
    <source>
        <dbReference type="Pfam" id="PF13556"/>
    </source>
</evidence>
<dbReference type="InterPro" id="IPR012914">
    <property type="entry name" value="PucR_dom"/>
</dbReference>
<comment type="similarity">
    <text evidence="1">Belongs to the CdaR family.</text>
</comment>
<evidence type="ECO:0000259" key="4">
    <source>
        <dbReference type="Pfam" id="PF17853"/>
    </source>
</evidence>
<dbReference type="PANTHER" id="PTHR33744:SF1">
    <property type="entry name" value="DNA-BINDING TRANSCRIPTIONAL ACTIVATOR ADER"/>
    <property type="match status" value="1"/>
</dbReference>
<evidence type="ECO:0000256" key="1">
    <source>
        <dbReference type="ARBA" id="ARBA00006754"/>
    </source>
</evidence>
<proteinExistence type="inferred from homology"/>
<feature type="domain" description="Purine catabolism PurC-like" evidence="2">
    <location>
        <begin position="7"/>
        <end position="122"/>
    </location>
</feature>
<protein>
    <submittedName>
        <fullName evidence="5">PucR family transcriptional regulator</fullName>
    </submittedName>
</protein>
<dbReference type="InterPro" id="IPR051448">
    <property type="entry name" value="CdaR-like_regulators"/>
</dbReference>
<evidence type="ECO:0000313" key="6">
    <source>
        <dbReference type="Proteomes" id="UP001501821"/>
    </source>
</evidence>
<dbReference type="Proteomes" id="UP001501821">
    <property type="component" value="Unassembled WGS sequence"/>
</dbReference>
<evidence type="ECO:0000313" key="5">
    <source>
        <dbReference type="EMBL" id="GAA3836077.1"/>
    </source>
</evidence>
<keyword evidence="6" id="KW-1185">Reference proteome</keyword>
<dbReference type="Pfam" id="PF17853">
    <property type="entry name" value="GGDEF_2"/>
    <property type="match status" value="1"/>
</dbReference>
<dbReference type="EMBL" id="BAABAH010000023">
    <property type="protein sequence ID" value="GAA3836077.1"/>
    <property type="molecule type" value="Genomic_DNA"/>
</dbReference>
<dbReference type="PANTHER" id="PTHR33744">
    <property type="entry name" value="CARBOHYDRATE DIACID REGULATOR"/>
    <property type="match status" value="1"/>
</dbReference>
<comment type="caution">
    <text evidence="5">The sequence shown here is derived from an EMBL/GenBank/DDBJ whole genome shotgun (WGS) entry which is preliminary data.</text>
</comment>
<dbReference type="Pfam" id="PF07905">
    <property type="entry name" value="PucR"/>
    <property type="match status" value="1"/>
</dbReference>
<evidence type="ECO:0000259" key="2">
    <source>
        <dbReference type="Pfam" id="PF07905"/>
    </source>
</evidence>
<dbReference type="InterPro" id="IPR041522">
    <property type="entry name" value="CdaR_GGDEF"/>
</dbReference>
<dbReference type="RefSeq" id="WP_344778974.1">
    <property type="nucleotide sequence ID" value="NZ_BAABAH010000023.1"/>
</dbReference>
<dbReference type="Pfam" id="PF13556">
    <property type="entry name" value="HTH_30"/>
    <property type="match status" value="1"/>
</dbReference>
<reference evidence="6" key="1">
    <citation type="journal article" date="2019" name="Int. J. Syst. Evol. Microbiol.">
        <title>The Global Catalogue of Microorganisms (GCM) 10K type strain sequencing project: providing services to taxonomists for standard genome sequencing and annotation.</title>
        <authorList>
            <consortium name="The Broad Institute Genomics Platform"/>
            <consortium name="The Broad Institute Genome Sequencing Center for Infectious Disease"/>
            <person name="Wu L."/>
            <person name="Ma J."/>
        </authorList>
    </citation>
    <scope>NUCLEOTIDE SEQUENCE [LARGE SCALE GENOMIC DNA]</scope>
    <source>
        <strain evidence="6">JCM 16953</strain>
    </source>
</reference>
<dbReference type="InterPro" id="IPR042070">
    <property type="entry name" value="PucR_C-HTH_sf"/>
</dbReference>
<dbReference type="InterPro" id="IPR025736">
    <property type="entry name" value="PucR_C-HTH_dom"/>
</dbReference>
<dbReference type="Gene3D" id="1.10.10.2840">
    <property type="entry name" value="PucR C-terminal helix-turn-helix domain"/>
    <property type="match status" value="1"/>
</dbReference>
<feature type="domain" description="PucR C-terminal helix-turn-helix" evidence="3">
    <location>
        <begin position="444"/>
        <end position="500"/>
    </location>
</feature>
<accession>A0ABP7J6Y1</accession>
<gene>
    <name evidence="5" type="ORF">GCM10022242_41150</name>
</gene>
<name>A0ABP7J6Y1_9ACTN</name>